<comment type="caution">
    <text evidence="3">The sequence shown here is derived from an EMBL/GenBank/DDBJ whole genome shotgun (WGS) entry which is preliminary data.</text>
</comment>
<feature type="region of interest" description="Disordered" evidence="1">
    <location>
        <begin position="189"/>
        <end position="213"/>
    </location>
</feature>
<protein>
    <submittedName>
        <fullName evidence="3">Uncharacterized protein</fullName>
    </submittedName>
</protein>
<keyword evidence="2" id="KW-0472">Membrane</keyword>
<reference evidence="3 4" key="1">
    <citation type="journal article" date="2021" name="Environ. Microbiol.">
        <title>Genetic insights into the dark matter of the mammalian gut microbiota through targeted genome reconstruction.</title>
        <authorList>
            <person name="Lugli G.A."/>
            <person name="Alessandri G."/>
            <person name="Milani C."/>
            <person name="Viappiani A."/>
            <person name="Fontana F."/>
            <person name="Tarracchini C."/>
            <person name="Mancabelli L."/>
            <person name="Argentini C."/>
            <person name="Ruiz L."/>
            <person name="Margolles A."/>
            <person name="van Sinderen D."/>
            <person name="Turroni F."/>
            <person name="Ventura M."/>
        </authorList>
    </citation>
    <scope>NUCLEOTIDE SEQUENCE [LARGE SCALE GENOMIC DNA]</scope>
    <source>
        <strain evidence="3 4">LC6</strain>
    </source>
</reference>
<sequence>MEQSDLAGQQSRIGNEGVWIPGIHDTAKKKVGPIIVGMIVEFVLCALVGVFILFILYVALGVDKSFDLTYFHGDPPFPIDQTIAIVMLVILPAMITLWISSDDFKKTDPDLVGVAAHRLGVTVKACPDWEETEWGDTDPTEYSDEIKRIIFHVNDSGTIRVYAEPKNAEPVFLTIRLEAGRLRIEGVQPASPMPMQSRQPSIEKDQTAGYLDPRCTYKDGDLIVGKQS</sequence>
<name>A0ABS5UVJ1_9BIFI</name>
<proteinExistence type="predicted"/>
<keyword evidence="4" id="KW-1185">Reference proteome</keyword>
<dbReference type="RefSeq" id="WP_214376319.1">
    <property type="nucleotide sequence ID" value="NZ_JAFEJU010000003.1"/>
</dbReference>
<dbReference type="EMBL" id="JAFEJU010000003">
    <property type="protein sequence ID" value="MBT1175117.1"/>
    <property type="molecule type" value="Genomic_DNA"/>
</dbReference>
<evidence type="ECO:0000313" key="4">
    <source>
        <dbReference type="Proteomes" id="UP000711736"/>
    </source>
</evidence>
<feature type="transmembrane region" description="Helical" evidence="2">
    <location>
        <begin position="34"/>
        <end position="59"/>
    </location>
</feature>
<feature type="transmembrane region" description="Helical" evidence="2">
    <location>
        <begin position="79"/>
        <end position="99"/>
    </location>
</feature>
<dbReference type="Proteomes" id="UP000711736">
    <property type="component" value="Unassembled WGS sequence"/>
</dbReference>
<keyword evidence="2" id="KW-0812">Transmembrane</keyword>
<evidence type="ECO:0000256" key="2">
    <source>
        <dbReference type="SAM" id="Phobius"/>
    </source>
</evidence>
<accession>A0ABS5UVJ1</accession>
<evidence type="ECO:0000256" key="1">
    <source>
        <dbReference type="SAM" id="MobiDB-lite"/>
    </source>
</evidence>
<keyword evidence="2" id="KW-1133">Transmembrane helix</keyword>
<organism evidence="3 4">
    <name type="scientific">Bifidobacterium colobi</name>
    <dbReference type="NCBI Taxonomy" id="2809026"/>
    <lineage>
        <taxon>Bacteria</taxon>
        <taxon>Bacillati</taxon>
        <taxon>Actinomycetota</taxon>
        <taxon>Actinomycetes</taxon>
        <taxon>Bifidobacteriales</taxon>
        <taxon>Bifidobacteriaceae</taxon>
        <taxon>Bifidobacterium</taxon>
    </lineage>
</organism>
<gene>
    <name evidence="3" type="ORF">JS530_06320</name>
</gene>
<evidence type="ECO:0000313" key="3">
    <source>
        <dbReference type="EMBL" id="MBT1175117.1"/>
    </source>
</evidence>